<protein>
    <submittedName>
        <fullName evidence="2">Uncharacterized protein</fullName>
    </submittedName>
</protein>
<feature type="region of interest" description="Disordered" evidence="1">
    <location>
        <begin position="77"/>
        <end position="124"/>
    </location>
</feature>
<evidence type="ECO:0000256" key="1">
    <source>
        <dbReference type="SAM" id="MobiDB-lite"/>
    </source>
</evidence>
<dbReference type="Proteomes" id="UP000625711">
    <property type="component" value="Unassembled WGS sequence"/>
</dbReference>
<keyword evidence="3" id="KW-1185">Reference proteome</keyword>
<gene>
    <name evidence="2" type="ORF">GWI33_004908</name>
</gene>
<evidence type="ECO:0000313" key="2">
    <source>
        <dbReference type="EMBL" id="KAF7281287.1"/>
    </source>
</evidence>
<organism evidence="2 3">
    <name type="scientific">Rhynchophorus ferrugineus</name>
    <name type="common">Red palm weevil</name>
    <name type="synonym">Curculio ferrugineus</name>
    <dbReference type="NCBI Taxonomy" id="354439"/>
    <lineage>
        <taxon>Eukaryota</taxon>
        <taxon>Metazoa</taxon>
        <taxon>Ecdysozoa</taxon>
        <taxon>Arthropoda</taxon>
        <taxon>Hexapoda</taxon>
        <taxon>Insecta</taxon>
        <taxon>Pterygota</taxon>
        <taxon>Neoptera</taxon>
        <taxon>Endopterygota</taxon>
        <taxon>Coleoptera</taxon>
        <taxon>Polyphaga</taxon>
        <taxon>Cucujiformia</taxon>
        <taxon>Curculionidae</taxon>
        <taxon>Dryophthorinae</taxon>
        <taxon>Rhynchophorus</taxon>
    </lineage>
</organism>
<sequence>MERAYLRCQTIAIAVNELRITGIYSMSRNVMTEASREVQSSAAFLLIGSPYKQQLENSTKCLSRKEEAVEEVMDIIVTSENTKRPPSEPPPSESPSAWTSNGPPTMSKPPMMIRSEPIVDFGGQ</sequence>
<dbReference type="AlphaFoldDB" id="A0A834ILH1"/>
<reference evidence="2" key="1">
    <citation type="submission" date="2020-08" db="EMBL/GenBank/DDBJ databases">
        <title>Genome sequencing and assembly of the red palm weevil Rhynchophorus ferrugineus.</title>
        <authorList>
            <person name="Dias G.B."/>
            <person name="Bergman C.M."/>
            <person name="Manee M."/>
        </authorList>
    </citation>
    <scope>NUCLEOTIDE SEQUENCE</scope>
    <source>
        <strain evidence="2">AA-2017</strain>
        <tissue evidence="2">Whole larva</tissue>
    </source>
</reference>
<name>A0A834ILH1_RHYFE</name>
<comment type="caution">
    <text evidence="2">The sequence shown here is derived from an EMBL/GenBank/DDBJ whole genome shotgun (WGS) entry which is preliminary data.</text>
</comment>
<evidence type="ECO:0000313" key="3">
    <source>
        <dbReference type="Proteomes" id="UP000625711"/>
    </source>
</evidence>
<dbReference type="OrthoDB" id="8191755at2759"/>
<accession>A0A834ILH1</accession>
<dbReference type="EMBL" id="JAACXV010000248">
    <property type="protein sequence ID" value="KAF7281287.1"/>
    <property type="molecule type" value="Genomic_DNA"/>
</dbReference>
<proteinExistence type="predicted"/>